<dbReference type="EMBL" id="JABVBA010000003">
    <property type="protein sequence ID" value="NVF11192.1"/>
    <property type="molecule type" value="Genomic_DNA"/>
</dbReference>
<accession>A0ABX2N917</accession>
<dbReference type="PROSITE" id="PS50893">
    <property type="entry name" value="ABC_TRANSPORTER_2"/>
    <property type="match status" value="1"/>
</dbReference>
<dbReference type="RefSeq" id="WP_176269594.1">
    <property type="nucleotide sequence ID" value="NZ_JABVBA010000003.1"/>
</dbReference>
<keyword evidence="1" id="KW-0813">Transport</keyword>
<organism evidence="5 6">
    <name type="scientific">Anaerococcus faecalis</name>
    <dbReference type="NCBI Taxonomy" id="2742993"/>
    <lineage>
        <taxon>Bacteria</taxon>
        <taxon>Bacillati</taxon>
        <taxon>Bacillota</taxon>
        <taxon>Tissierellia</taxon>
        <taxon>Tissierellales</taxon>
        <taxon>Peptoniphilaceae</taxon>
        <taxon>Anaerococcus</taxon>
    </lineage>
</organism>
<keyword evidence="2" id="KW-0547">Nucleotide-binding</keyword>
<dbReference type="PANTHER" id="PTHR42939:SF3">
    <property type="entry name" value="ABC TRANSPORTER ATP-BINDING COMPONENT"/>
    <property type="match status" value="1"/>
</dbReference>
<evidence type="ECO:0000256" key="2">
    <source>
        <dbReference type="ARBA" id="ARBA00022741"/>
    </source>
</evidence>
<dbReference type="InterPro" id="IPR027417">
    <property type="entry name" value="P-loop_NTPase"/>
</dbReference>
<dbReference type="GO" id="GO:0005524">
    <property type="term" value="F:ATP binding"/>
    <property type="evidence" value="ECO:0007669"/>
    <property type="project" value="UniProtKB-KW"/>
</dbReference>
<dbReference type="Proteomes" id="UP000540919">
    <property type="component" value="Unassembled WGS sequence"/>
</dbReference>
<dbReference type="InterPro" id="IPR003593">
    <property type="entry name" value="AAA+_ATPase"/>
</dbReference>
<evidence type="ECO:0000259" key="4">
    <source>
        <dbReference type="PROSITE" id="PS50893"/>
    </source>
</evidence>
<dbReference type="SUPFAM" id="SSF52540">
    <property type="entry name" value="P-loop containing nucleoside triphosphate hydrolases"/>
    <property type="match status" value="1"/>
</dbReference>
<protein>
    <submittedName>
        <fullName evidence="5">ABC transporter ATP-binding protein</fullName>
    </submittedName>
</protein>
<dbReference type="CDD" id="cd03230">
    <property type="entry name" value="ABC_DR_subfamily_A"/>
    <property type="match status" value="1"/>
</dbReference>
<dbReference type="Pfam" id="PF00005">
    <property type="entry name" value="ABC_tran"/>
    <property type="match status" value="1"/>
</dbReference>
<dbReference type="Gene3D" id="3.40.50.300">
    <property type="entry name" value="P-loop containing nucleotide triphosphate hydrolases"/>
    <property type="match status" value="1"/>
</dbReference>
<dbReference type="InterPro" id="IPR051782">
    <property type="entry name" value="ABC_Transporter_VariousFunc"/>
</dbReference>
<evidence type="ECO:0000256" key="3">
    <source>
        <dbReference type="ARBA" id="ARBA00022840"/>
    </source>
</evidence>
<feature type="domain" description="ABC transporter" evidence="4">
    <location>
        <begin position="5"/>
        <end position="230"/>
    </location>
</feature>
<name>A0ABX2N917_9FIRM</name>
<keyword evidence="3 5" id="KW-0067">ATP-binding</keyword>
<dbReference type="InterPro" id="IPR003439">
    <property type="entry name" value="ABC_transporter-like_ATP-bd"/>
</dbReference>
<comment type="caution">
    <text evidence="5">The sequence shown here is derived from an EMBL/GenBank/DDBJ whole genome shotgun (WGS) entry which is preliminary data.</text>
</comment>
<reference evidence="5 6" key="1">
    <citation type="submission" date="2020-06" db="EMBL/GenBank/DDBJ databases">
        <title>Anaerococcus sp. nov., isolated form swine feces.</title>
        <authorList>
            <person name="Yu S."/>
        </authorList>
    </citation>
    <scope>NUCLEOTIDE SEQUENCE [LARGE SCALE GENOMIC DNA]</scope>
    <source>
        <strain evidence="5 6">AGMB00486</strain>
    </source>
</reference>
<keyword evidence="6" id="KW-1185">Reference proteome</keyword>
<gene>
    <name evidence="5" type="ORF">HV819_04190</name>
</gene>
<dbReference type="PANTHER" id="PTHR42939">
    <property type="entry name" value="ABC TRANSPORTER ATP-BINDING PROTEIN ALBC-RELATED"/>
    <property type="match status" value="1"/>
</dbReference>
<evidence type="ECO:0000313" key="6">
    <source>
        <dbReference type="Proteomes" id="UP000540919"/>
    </source>
</evidence>
<evidence type="ECO:0000256" key="1">
    <source>
        <dbReference type="ARBA" id="ARBA00022448"/>
    </source>
</evidence>
<evidence type="ECO:0000313" key="5">
    <source>
        <dbReference type="EMBL" id="NVF11192.1"/>
    </source>
</evidence>
<dbReference type="SMART" id="SM00382">
    <property type="entry name" value="AAA"/>
    <property type="match status" value="1"/>
</dbReference>
<sequence length="293" mass="33846">MKSFIKINNLKKSYNDFKLNIDNLELKQGEFVGLIGENGSGKSTLIKLILNIVSDYEGTIELFNKKKYKNDITVKKDLSVVFDSKSFSDYLCIKDINTILKNIYKSTWDENYFFTKCDNLGISNYKKIGTFSRGMQANLELITSLSHSPKLLILDEATSNLDPVARKDFNLILRDYVNNDNTVLFSSHIVNELEKNVDRIILLDKGKIVLDENIDIIKNKYRIVKTDSYINFYTRYPNFRPLSVLETNDKLTILACNLNENIYEDDSLSENGLEIENLIYMLKKGKRYEGTDL</sequence>
<proteinExistence type="predicted"/>